<organism evidence="2 3">
    <name type="scientific">Streptomyces kasugaensis</name>
    <dbReference type="NCBI Taxonomy" id="1946"/>
    <lineage>
        <taxon>Bacteria</taxon>
        <taxon>Bacillati</taxon>
        <taxon>Actinomycetota</taxon>
        <taxon>Actinomycetes</taxon>
        <taxon>Kitasatosporales</taxon>
        <taxon>Streptomycetaceae</taxon>
        <taxon>Streptomyces</taxon>
    </lineage>
</organism>
<reference evidence="2 3" key="1">
    <citation type="submission" date="2019-02" db="EMBL/GenBank/DDBJ databases">
        <title>Draft Genome Sequence of Streptomyces sp. AM-2504, identified by 16S rRNA comparative analysis as a Streptomyces Kasugaensis strain.</title>
        <authorList>
            <person name="Napolioni V."/>
            <person name="Giuliodori A.M."/>
            <person name="Spurio R."/>
            <person name="Fabbretti A."/>
        </authorList>
    </citation>
    <scope>NUCLEOTIDE SEQUENCE [LARGE SCALE GENOMIC DNA]</scope>
    <source>
        <strain evidence="2 3">AM-2504</strain>
    </source>
</reference>
<feature type="compositionally biased region" description="Basic and acidic residues" evidence="1">
    <location>
        <begin position="54"/>
        <end position="80"/>
    </location>
</feature>
<dbReference type="AlphaFoldDB" id="A0A4Q9HXE9"/>
<proteinExistence type="predicted"/>
<feature type="region of interest" description="Disordered" evidence="1">
    <location>
        <begin position="41"/>
        <end position="80"/>
    </location>
</feature>
<accession>A0A4Q9HXE9</accession>
<sequence length="80" mass="9140">MIPRPVINYRCRHWDGSGRRYCGGPGARRYVIGYRCPLHTPAALAGRPEPNTPESRKEPARDVVQDRRQRAHAPEGHRRG</sequence>
<dbReference type="Proteomes" id="UP000292452">
    <property type="component" value="Unassembled WGS sequence"/>
</dbReference>
<comment type="caution">
    <text evidence="2">The sequence shown here is derived from an EMBL/GenBank/DDBJ whole genome shotgun (WGS) entry which is preliminary data.</text>
</comment>
<evidence type="ECO:0000256" key="1">
    <source>
        <dbReference type="SAM" id="MobiDB-lite"/>
    </source>
</evidence>
<keyword evidence="3" id="KW-1185">Reference proteome</keyword>
<protein>
    <submittedName>
        <fullName evidence="2">Uncharacterized protein</fullName>
    </submittedName>
</protein>
<evidence type="ECO:0000313" key="3">
    <source>
        <dbReference type="Proteomes" id="UP000292452"/>
    </source>
</evidence>
<gene>
    <name evidence="2" type="ORF">EYS09_09665</name>
</gene>
<dbReference type="EMBL" id="SIXH01000061">
    <property type="protein sequence ID" value="TBO59876.1"/>
    <property type="molecule type" value="Genomic_DNA"/>
</dbReference>
<name>A0A4Q9HXE9_STRKA</name>
<evidence type="ECO:0000313" key="2">
    <source>
        <dbReference type="EMBL" id="TBO59876.1"/>
    </source>
</evidence>